<reference evidence="1" key="1">
    <citation type="submission" date="2021-01" db="EMBL/GenBank/DDBJ databases">
        <title>Whole genome shotgun sequence of Rhizocola hellebori NBRC 109834.</title>
        <authorList>
            <person name="Komaki H."/>
            <person name="Tamura T."/>
        </authorList>
    </citation>
    <scope>NUCLEOTIDE SEQUENCE</scope>
    <source>
        <strain evidence="1">NBRC 109834</strain>
    </source>
</reference>
<organism evidence="1 2">
    <name type="scientific">Rhizocola hellebori</name>
    <dbReference type="NCBI Taxonomy" id="1392758"/>
    <lineage>
        <taxon>Bacteria</taxon>
        <taxon>Bacillati</taxon>
        <taxon>Actinomycetota</taxon>
        <taxon>Actinomycetes</taxon>
        <taxon>Micromonosporales</taxon>
        <taxon>Micromonosporaceae</taxon>
        <taxon>Rhizocola</taxon>
    </lineage>
</organism>
<gene>
    <name evidence="1" type="ORF">Rhe02_53560</name>
</gene>
<keyword evidence="2" id="KW-1185">Reference proteome</keyword>
<comment type="caution">
    <text evidence="1">The sequence shown here is derived from an EMBL/GenBank/DDBJ whole genome shotgun (WGS) entry which is preliminary data.</text>
</comment>
<proteinExistence type="predicted"/>
<dbReference type="EMBL" id="BONY01000035">
    <property type="protein sequence ID" value="GIH07289.1"/>
    <property type="molecule type" value="Genomic_DNA"/>
</dbReference>
<evidence type="ECO:0000313" key="1">
    <source>
        <dbReference type="EMBL" id="GIH07289.1"/>
    </source>
</evidence>
<protein>
    <submittedName>
        <fullName evidence="1">Uncharacterized protein</fullName>
    </submittedName>
</protein>
<dbReference type="AlphaFoldDB" id="A0A8J3QAP4"/>
<evidence type="ECO:0000313" key="2">
    <source>
        <dbReference type="Proteomes" id="UP000612899"/>
    </source>
</evidence>
<accession>A0A8J3QAP4</accession>
<dbReference type="Proteomes" id="UP000612899">
    <property type="component" value="Unassembled WGS sequence"/>
</dbReference>
<name>A0A8J3QAP4_9ACTN</name>
<sequence length="99" mass="11115">MCGASFARQPLDACRRTFDQRDLRTERKHGQRGVEIGTRSYIDAMRVTRPSFARRREVLAQQSQNLTIIVAKLAVVLPEVPLGIEVVPTDIGIANRRGL</sequence>